<reference evidence="1" key="1">
    <citation type="journal article" date="2023" name="G3 (Bethesda)">
        <title>A reference genome for the long-term kleptoplast-retaining sea slug Elysia crispata morphotype clarki.</title>
        <authorList>
            <person name="Eastman K.E."/>
            <person name="Pendleton A.L."/>
            <person name="Shaikh M.A."/>
            <person name="Suttiyut T."/>
            <person name="Ogas R."/>
            <person name="Tomko P."/>
            <person name="Gavelis G."/>
            <person name="Widhalm J.R."/>
            <person name="Wisecaver J.H."/>
        </authorList>
    </citation>
    <scope>NUCLEOTIDE SEQUENCE</scope>
    <source>
        <strain evidence="1">ECLA1</strain>
    </source>
</reference>
<keyword evidence="2" id="KW-1185">Reference proteome</keyword>
<evidence type="ECO:0000313" key="1">
    <source>
        <dbReference type="EMBL" id="KAK3728904.1"/>
    </source>
</evidence>
<protein>
    <submittedName>
        <fullName evidence="1">Uncharacterized protein</fullName>
    </submittedName>
</protein>
<name>A0AAE0Y189_9GAST</name>
<gene>
    <name evidence="1" type="ORF">RRG08_051552</name>
</gene>
<accession>A0AAE0Y189</accession>
<proteinExistence type="predicted"/>
<evidence type="ECO:0000313" key="2">
    <source>
        <dbReference type="Proteomes" id="UP001283361"/>
    </source>
</evidence>
<sequence>MEDISSTDTIIMVENAFVSYFLADLRFWPRFPSTETFIMVENVLSVIPWQISASGHVSLAPKQLSWSRMFLSVIPWQISASGHVSLAPTQLSWSRMFLSDIPWQISASGHVSLAPTQYQGRECFCQLFLGRSLLLATFP</sequence>
<dbReference type="Proteomes" id="UP001283361">
    <property type="component" value="Unassembled WGS sequence"/>
</dbReference>
<organism evidence="1 2">
    <name type="scientific">Elysia crispata</name>
    <name type="common">lettuce slug</name>
    <dbReference type="NCBI Taxonomy" id="231223"/>
    <lineage>
        <taxon>Eukaryota</taxon>
        <taxon>Metazoa</taxon>
        <taxon>Spiralia</taxon>
        <taxon>Lophotrochozoa</taxon>
        <taxon>Mollusca</taxon>
        <taxon>Gastropoda</taxon>
        <taxon>Heterobranchia</taxon>
        <taxon>Euthyneura</taxon>
        <taxon>Panpulmonata</taxon>
        <taxon>Sacoglossa</taxon>
        <taxon>Placobranchoidea</taxon>
        <taxon>Plakobranchidae</taxon>
        <taxon>Elysia</taxon>
    </lineage>
</organism>
<dbReference type="AlphaFoldDB" id="A0AAE0Y189"/>
<dbReference type="EMBL" id="JAWDGP010007166">
    <property type="protein sequence ID" value="KAK3728904.1"/>
    <property type="molecule type" value="Genomic_DNA"/>
</dbReference>
<comment type="caution">
    <text evidence="1">The sequence shown here is derived from an EMBL/GenBank/DDBJ whole genome shotgun (WGS) entry which is preliminary data.</text>
</comment>